<gene>
    <name evidence="2" type="ORF">Pyn_40040</name>
</gene>
<evidence type="ECO:0008006" key="4">
    <source>
        <dbReference type="Google" id="ProtNLM"/>
    </source>
</evidence>
<evidence type="ECO:0000256" key="1">
    <source>
        <dbReference type="SAM" id="MobiDB-lite"/>
    </source>
</evidence>
<evidence type="ECO:0000313" key="3">
    <source>
        <dbReference type="Proteomes" id="UP000250321"/>
    </source>
</evidence>
<dbReference type="EMBL" id="PJQY01003922">
    <property type="protein sequence ID" value="PQM33418.1"/>
    <property type="molecule type" value="Genomic_DNA"/>
</dbReference>
<dbReference type="STRING" id="2094558.A0A314U8I0"/>
<keyword evidence="3" id="KW-1185">Reference proteome</keyword>
<proteinExistence type="predicted"/>
<dbReference type="AlphaFoldDB" id="A0A314U8I0"/>
<dbReference type="OrthoDB" id="778453at2759"/>
<name>A0A314U8I0_PRUYE</name>
<sequence length="95" mass="10640">MASSSPSQPDLQLQLQPETESQMSSIVYEISQQVQGAMENMLKMMSEIDENSGGITEEIEKCKEQSLEKKRGLEEGKEQVEKAAYAVLEMLNNRA</sequence>
<organism evidence="2 3">
    <name type="scientific">Prunus yedoensis var. nudiflora</name>
    <dbReference type="NCBI Taxonomy" id="2094558"/>
    <lineage>
        <taxon>Eukaryota</taxon>
        <taxon>Viridiplantae</taxon>
        <taxon>Streptophyta</taxon>
        <taxon>Embryophyta</taxon>
        <taxon>Tracheophyta</taxon>
        <taxon>Spermatophyta</taxon>
        <taxon>Magnoliopsida</taxon>
        <taxon>eudicotyledons</taxon>
        <taxon>Gunneridae</taxon>
        <taxon>Pentapetalae</taxon>
        <taxon>rosids</taxon>
        <taxon>fabids</taxon>
        <taxon>Rosales</taxon>
        <taxon>Rosaceae</taxon>
        <taxon>Amygdaloideae</taxon>
        <taxon>Amygdaleae</taxon>
        <taxon>Prunus</taxon>
    </lineage>
</organism>
<dbReference type="PANTHER" id="PTHR36800:SF1">
    <property type="entry name" value="POLYAMINE-MODULATED FACTOR 1-BINDING PROTEIN"/>
    <property type="match status" value="1"/>
</dbReference>
<accession>A0A314U8I0</accession>
<comment type="caution">
    <text evidence="2">The sequence shown here is derived from an EMBL/GenBank/DDBJ whole genome shotgun (WGS) entry which is preliminary data.</text>
</comment>
<feature type="compositionally biased region" description="Low complexity" evidence="1">
    <location>
        <begin position="1"/>
        <end position="17"/>
    </location>
</feature>
<protein>
    <recommendedName>
        <fullName evidence="4">Polyamine-modulated factor 1-binding protein 1</fullName>
    </recommendedName>
</protein>
<evidence type="ECO:0000313" key="2">
    <source>
        <dbReference type="EMBL" id="PQM33418.1"/>
    </source>
</evidence>
<reference evidence="2 3" key="1">
    <citation type="submission" date="2018-02" db="EMBL/GenBank/DDBJ databases">
        <title>Draft genome of wild Prunus yedoensis var. nudiflora.</title>
        <authorList>
            <person name="Baek S."/>
            <person name="Kim J.-H."/>
            <person name="Choi K."/>
            <person name="Kim G.-B."/>
            <person name="Cho A."/>
            <person name="Jang H."/>
            <person name="Shin C.-H."/>
            <person name="Yu H.-J."/>
            <person name="Mun J.-H."/>
        </authorList>
    </citation>
    <scope>NUCLEOTIDE SEQUENCE [LARGE SCALE GENOMIC DNA]</scope>
    <source>
        <strain evidence="3">cv. Jeju island</strain>
        <tissue evidence="2">Leaf</tissue>
    </source>
</reference>
<dbReference type="PANTHER" id="PTHR36800">
    <property type="entry name" value="POLYAMINE-MODULATED FACTOR 1-BINDING PROTEIN"/>
    <property type="match status" value="1"/>
</dbReference>
<feature type="region of interest" description="Disordered" evidence="1">
    <location>
        <begin position="1"/>
        <end position="20"/>
    </location>
</feature>
<dbReference type="Proteomes" id="UP000250321">
    <property type="component" value="Unassembled WGS sequence"/>
</dbReference>